<organism evidence="1 2">
    <name type="scientific">Acidovorax delafieldii 2AN</name>
    <dbReference type="NCBI Taxonomy" id="573060"/>
    <lineage>
        <taxon>Bacteria</taxon>
        <taxon>Pseudomonadati</taxon>
        <taxon>Pseudomonadota</taxon>
        <taxon>Betaproteobacteria</taxon>
        <taxon>Burkholderiales</taxon>
        <taxon>Comamonadaceae</taxon>
        <taxon>Acidovorax</taxon>
    </lineage>
</organism>
<protein>
    <submittedName>
        <fullName evidence="1">Uncharacterized protein</fullName>
    </submittedName>
</protein>
<name>C5T0W8_ACIDE</name>
<dbReference type="Proteomes" id="UP000003856">
    <property type="component" value="Unassembled WGS sequence"/>
</dbReference>
<dbReference type="EMBL" id="ACQT01000007">
    <property type="protein sequence ID" value="EER61926.1"/>
    <property type="molecule type" value="Genomic_DNA"/>
</dbReference>
<sequence>MSESKFRWPHELGLHAGEWVTVRSAEEILGTLDERARLDNLPFQPEMLAFCGQQLRVFKVAHKTCDNIEKTGGRRMRNAVHLEHARCNGSVHGGCMADCVFFWKEAWLKRASDTTPAQPPPAMVSQADVRRHAMVPQEDASREPVYVCQTTALYEATTQLHWWDLRQYIRDITSGNHDAWHMTKLLLFAGYRHLVNTGYGYRLLVSAFNRFQRLRGGKPYPLGSGVIADGHPTPTETLNLRPGEWVEIKPISEILQTITRGGFNRGMRYDLEMSKYCGERHRVQMRVDKLINEKTGTMMQMKSPCIQLEDVYCRAECTPKRIGCPRASNTYWREIWLRRVDGPEG</sequence>
<proteinExistence type="predicted"/>
<dbReference type="RefSeq" id="WP_005793206.1">
    <property type="nucleotide sequence ID" value="NZ_ACQT01000007.1"/>
</dbReference>
<dbReference type="OrthoDB" id="164665at2"/>
<accession>C5T0W8</accession>
<dbReference type="PATRIC" id="fig|573060.9.peg.4706"/>
<comment type="caution">
    <text evidence="1">The sequence shown here is derived from an EMBL/GenBank/DDBJ whole genome shotgun (WGS) entry which is preliminary data.</text>
</comment>
<dbReference type="AlphaFoldDB" id="C5T0W8"/>
<gene>
    <name evidence="1" type="ORF">AcdelDRAFT_0548</name>
</gene>
<evidence type="ECO:0000313" key="2">
    <source>
        <dbReference type="Proteomes" id="UP000003856"/>
    </source>
</evidence>
<keyword evidence="2" id="KW-1185">Reference proteome</keyword>
<reference evidence="1 2" key="1">
    <citation type="submission" date="2009-05" db="EMBL/GenBank/DDBJ databases">
        <title>The draft genome of Acidovorax delafieldii 2AN.</title>
        <authorList>
            <consortium name="US DOE Joint Genome Institute (JGI-PGF)"/>
            <person name="Lucas S."/>
            <person name="Copeland A."/>
            <person name="Lapidus A."/>
            <person name="Glavina del Rio T."/>
            <person name="Tice H."/>
            <person name="Bruce D."/>
            <person name="Goodwin L."/>
            <person name="Pitluck S."/>
            <person name="Larimer F."/>
            <person name="Land M.L."/>
            <person name="Hauser L."/>
            <person name="Shelobolina E.S."/>
            <person name="Picardal F."/>
            <person name="Roden E."/>
            <person name="Emerson D."/>
        </authorList>
    </citation>
    <scope>NUCLEOTIDE SEQUENCE [LARGE SCALE GENOMIC DNA]</scope>
    <source>
        <strain evidence="1 2">2AN</strain>
    </source>
</reference>
<evidence type="ECO:0000313" key="1">
    <source>
        <dbReference type="EMBL" id="EER61926.1"/>
    </source>
</evidence>